<feature type="non-terminal residue" evidence="2">
    <location>
        <position position="106"/>
    </location>
</feature>
<reference evidence="2 3" key="1">
    <citation type="submission" date="2024-09" db="EMBL/GenBank/DDBJ databases">
        <authorList>
            <person name="Sun Q."/>
            <person name="Mori K."/>
        </authorList>
    </citation>
    <scope>NUCLEOTIDE SEQUENCE [LARGE SCALE GENOMIC DNA]</scope>
    <source>
        <strain evidence="2 3">KCTC 23315</strain>
    </source>
</reference>
<sequence length="106" mass="11280">MSEQVLPRTTVVTKPSSVLTEAYAYGLAGVLMFSGGIVATRMAVLELPPVFVGAGRAAVAGLLSLLLLWVMRQKVPARRFWPGLAIVAFGAAFAFPVFTALALQWT</sequence>
<comment type="caution">
    <text evidence="2">The sequence shown here is derived from an EMBL/GenBank/DDBJ whole genome shotgun (WGS) entry which is preliminary data.</text>
</comment>
<evidence type="ECO:0000313" key="3">
    <source>
        <dbReference type="Proteomes" id="UP001589813"/>
    </source>
</evidence>
<protein>
    <recommendedName>
        <fullName evidence="4">EamA family transporter</fullName>
    </recommendedName>
</protein>
<proteinExistence type="predicted"/>
<name>A0ABV6BCB5_9GAMM</name>
<evidence type="ECO:0000313" key="2">
    <source>
        <dbReference type="EMBL" id="MFC0048527.1"/>
    </source>
</evidence>
<dbReference type="EMBL" id="JBHLXP010000001">
    <property type="protein sequence ID" value="MFC0048527.1"/>
    <property type="molecule type" value="Genomic_DNA"/>
</dbReference>
<keyword evidence="1" id="KW-0472">Membrane</keyword>
<feature type="transmembrane region" description="Helical" evidence="1">
    <location>
        <begin position="83"/>
        <end position="105"/>
    </location>
</feature>
<keyword evidence="1" id="KW-0812">Transmembrane</keyword>
<accession>A0ABV6BCB5</accession>
<evidence type="ECO:0008006" key="4">
    <source>
        <dbReference type="Google" id="ProtNLM"/>
    </source>
</evidence>
<keyword evidence="3" id="KW-1185">Reference proteome</keyword>
<feature type="transmembrane region" description="Helical" evidence="1">
    <location>
        <begin position="22"/>
        <end position="44"/>
    </location>
</feature>
<feature type="transmembrane region" description="Helical" evidence="1">
    <location>
        <begin position="50"/>
        <end position="71"/>
    </location>
</feature>
<gene>
    <name evidence="2" type="ORF">ACFFJP_09510</name>
</gene>
<organism evidence="2 3">
    <name type="scientific">Rheinheimera tilapiae</name>
    <dbReference type="NCBI Taxonomy" id="875043"/>
    <lineage>
        <taxon>Bacteria</taxon>
        <taxon>Pseudomonadati</taxon>
        <taxon>Pseudomonadota</taxon>
        <taxon>Gammaproteobacteria</taxon>
        <taxon>Chromatiales</taxon>
        <taxon>Chromatiaceae</taxon>
        <taxon>Rheinheimera</taxon>
    </lineage>
</organism>
<keyword evidence="1" id="KW-1133">Transmembrane helix</keyword>
<dbReference type="Proteomes" id="UP001589813">
    <property type="component" value="Unassembled WGS sequence"/>
</dbReference>
<evidence type="ECO:0000256" key="1">
    <source>
        <dbReference type="SAM" id="Phobius"/>
    </source>
</evidence>